<dbReference type="Proteomes" id="UP001164746">
    <property type="component" value="Chromosome 1"/>
</dbReference>
<protein>
    <recommendedName>
        <fullName evidence="1">Chitin-binding type-2 domain-containing protein</fullName>
    </recommendedName>
</protein>
<reference evidence="2" key="1">
    <citation type="submission" date="2022-11" db="EMBL/GenBank/DDBJ databases">
        <title>Centuries of genome instability and evolution in soft-shell clam transmissible cancer (bioRxiv).</title>
        <authorList>
            <person name="Hart S.F.M."/>
            <person name="Yonemitsu M.A."/>
            <person name="Giersch R.M."/>
            <person name="Beal B.F."/>
            <person name="Arriagada G."/>
            <person name="Davis B.W."/>
            <person name="Ostrander E.A."/>
            <person name="Goff S.P."/>
            <person name="Metzger M.J."/>
        </authorList>
    </citation>
    <scope>NUCLEOTIDE SEQUENCE</scope>
    <source>
        <strain evidence="2">MELC-2E11</strain>
        <tissue evidence="2">Siphon/mantle</tissue>
    </source>
</reference>
<feature type="domain" description="Chitin-binding type-2" evidence="1">
    <location>
        <begin position="157"/>
        <end position="217"/>
    </location>
</feature>
<name>A0ABY7DBK9_MYAAR</name>
<evidence type="ECO:0000259" key="1">
    <source>
        <dbReference type="PROSITE" id="PS50940"/>
    </source>
</evidence>
<dbReference type="InterPro" id="IPR002557">
    <property type="entry name" value="Chitin-bd_dom"/>
</dbReference>
<sequence length="464" mass="51255">MYLYPIQGSQTTHAPISHTECDSDDPYFCSRRSAGDTFSHTEPNCKTYWECKRDPATGILMPKPSCCKDGFMFNGVQCVVDNNNECHDICPLTNEAAPCIDGSPTFHSDDGNCRTYWKCNKTNPLPVCCSEGKGYDVATGTCAANGCRDSCPPQYQTDACLNPSVKNYDIFDNHCRTYMRCKKNGEPDERWCCPSQQTFNPQTQQCESTSINDICDDYCPQGYLQACNMELDIVFNGTVMERRGSQNEVQIMRNSAPVMPGDLLDGTITFGFDGNLKFKLPFAQQTFENVYAMVLIKPRTRADTNPQPILSNCMNNDLGDPTFELILANGLVVVSVTTENRVAKVPAMASTTPAKLSLPFQTNTWQMVTVIYDGATLRLAVATEQRSKQVDMSLVGSIPVAAQGLQVGGCEITGISPKLGQGYVGSMAKFQFSKCLRKDWLMSFYKAHGIEPPQPPQPEDILPA</sequence>
<gene>
    <name evidence="2" type="ORF">MAR_006551</name>
</gene>
<evidence type="ECO:0000313" key="3">
    <source>
        <dbReference type="Proteomes" id="UP001164746"/>
    </source>
</evidence>
<dbReference type="PROSITE" id="PS50940">
    <property type="entry name" value="CHIT_BIND_II"/>
    <property type="match status" value="2"/>
</dbReference>
<dbReference type="SUPFAM" id="SSF49899">
    <property type="entry name" value="Concanavalin A-like lectins/glucanases"/>
    <property type="match status" value="1"/>
</dbReference>
<organism evidence="2 3">
    <name type="scientific">Mya arenaria</name>
    <name type="common">Soft-shell clam</name>
    <dbReference type="NCBI Taxonomy" id="6604"/>
    <lineage>
        <taxon>Eukaryota</taxon>
        <taxon>Metazoa</taxon>
        <taxon>Spiralia</taxon>
        <taxon>Lophotrochozoa</taxon>
        <taxon>Mollusca</taxon>
        <taxon>Bivalvia</taxon>
        <taxon>Autobranchia</taxon>
        <taxon>Heteroconchia</taxon>
        <taxon>Euheterodonta</taxon>
        <taxon>Imparidentia</taxon>
        <taxon>Neoheterodontei</taxon>
        <taxon>Myida</taxon>
        <taxon>Myoidea</taxon>
        <taxon>Myidae</taxon>
        <taxon>Mya</taxon>
    </lineage>
</organism>
<keyword evidence="3" id="KW-1185">Reference proteome</keyword>
<dbReference type="InterPro" id="IPR013320">
    <property type="entry name" value="ConA-like_dom_sf"/>
</dbReference>
<proteinExistence type="predicted"/>
<evidence type="ECO:0000313" key="2">
    <source>
        <dbReference type="EMBL" id="WAQ94080.1"/>
    </source>
</evidence>
<dbReference type="EMBL" id="CP111012">
    <property type="protein sequence ID" value="WAQ94080.1"/>
    <property type="molecule type" value="Genomic_DNA"/>
</dbReference>
<feature type="domain" description="Chitin-binding type-2" evidence="1">
    <location>
        <begin position="96"/>
        <end position="142"/>
    </location>
</feature>
<accession>A0ABY7DBK9</accession>